<reference evidence="2 3" key="1">
    <citation type="journal article" date="2014" name="Appl. Environ. Microbiol.">
        <title>Genomic encyclopedia of type strains of the genus Bifidobacterium.</title>
        <authorList>
            <person name="Milani C."/>
            <person name="Lugli G.A."/>
            <person name="Duranti S."/>
            <person name="Turroni F."/>
            <person name="Bottacini F."/>
            <person name="Mangifesta M."/>
            <person name="Sanchez B."/>
            <person name="Viappiani A."/>
            <person name="Mancabelli L."/>
            <person name="Taminiau B."/>
            <person name="Delcenserie V."/>
            <person name="Barrangou R."/>
            <person name="Margolles A."/>
            <person name="van Sinderen D."/>
            <person name="Ventura M."/>
        </authorList>
    </citation>
    <scope>NUCLEOTIDE SEQUENCE [LARGE SCALE GENOMIC DNA]</scope>
    <source>
        <strain evidence="2 3">DSM 19703</strain>
    </source>
</reference>
<dbReference type="Pfam" id="PF00480">
    <property type="entry name" value="ROK"/>
    <property type="match status" value="1"/>
</dbReference>
<dbReference type="EMBL" id="ATLK01000001">
    <property type="protein sequence ID" value="KFF31310.1"/>
    <property type="molecule type" value="Genomic_DNA"/>
</dbReference>
<dbReference type="CDD" id="cd24058">
    <property type="entry name" value="ASKHA_NBD_ROK_PPGK"/>
    <property type="match status" value="1"/>
</dbReference>
<evidence type="ECO:0000313" key="3">
    <source>
        <dbReference type="Proteomes" id="UP000028730"/>
    </source>
</evidence>
<dbReference type="OrthoDB" id="849313at2"/>
<dbReference type="RefSeq" id="WP_044087402.1">
    <property type="nucleotide sequence ID" value="NZ_ATLK01000001.1"/>
</dbReference>
<name>A0A080N4F6_9BIFI</name>
<dbReference type="GO" id="GO:0047330">
    <property type="term" value="F:polyphosphate-glucose phosphotransferase activity"/>
    <property type="evidence" value="ECO:0007669"/>
    <property type="project" value="UniProtKB-EC"/>
</dbReference>
<gene>
    <name evidence="2" type="ORF">BBOMB_0655</name>
</gene>
<dbReference type="InterPro" id="IPR043129">
    <property type="entry name" value="ATPase_NBD"/>
</dbReference>
<dbReference type="Gene3D" id="3.30.420.40">
    <property type="match status" value="2"/>
</dbReference>
<dbReference type="InterPro" id="IPR000600">
    <property type="entry name" value="ROK"/>
</dbReference>
<dbReference type="NCBIfam" id="NF045942">
    <property type="entry name" value="PolPhglucPhase"/>
    <property type="match status" value="1"/>
</dbReference>
<proteinExistence type="inferred from homology"/>
<dbReference type="eggNOG" id="COG1940">
    <property type="taxonomic scope" value="Bacteria"/>
</dbReference>
<dbReference type="Proteomes" id="UP000028730">
    <property type="component" value="Unassembled WGS sequence"/>
</dbReference>
<dbReference type="STRING" id="1341695.BBOMB_0655"/>
<dbReference type="AlphaFoldDB" id="A0A080N4F6"/>
<dbReference type="PANTHER" id="PTHR18964:SF146">
    <property type="entry name" value="POLYPHOSPHATE GLUCOKINASE"/>
    <property type="match status" value="1"/>
</dbReference>
<sequence>MIETAQAFGIDIGGSGIKAAPVDLEKGQFAEPRYKILTPENSTPKALAEVVKEQIKHFEVPEGAPIGIAFPAPVKPGKPIDFIANLDQSWVGVDPTQVFSEACGKPVVVVNDADAAGLAEQQFGAAKGQDGLVIATTLGTGIGTALIYNGVLIPNTELGHIELRKGKGDAEKYASSGVRDKQSLGYKKWAKRLTKYYSLLELYFSPELFVVGGGVSRMSEKFLPYVDVQTPMVPATLRNEAGIIGAAYYATTKLL</sequence>
<accession>A0A080N4F6</accession>
<comment type="caution">
    <text evidence="2">The sequence shown here is derived from an EMBL/GenBank/DDBJ whole genome shotgun (WGS) entry which is preliminary data.</text>
</comment>
<dbReference type="PANTHER" id="PTHR18964">
    <property type="entry name" value="ROK (REPRESSOR, ORF, KINASE) FAMILY"/>
    <property type="match status" value="1"/>
</dbReference>
<evidence type="ECO:0000256" key="1">
    <source>
        <dbReference type="ARBA" id="ARBA00006479"/>
    </source>
</evidence>
<evidence type="ECO:0000313" key="2">
    <source>
        <dbReference type="EMBL" id="KFF31310.1"/>
    </source>
</evidence>
<keyword evidence="2" id="KW-0418">Kinase</keyword>
<comment type="similarity">
    <text evidence="1">Belongs to the ROK (NagC/XylR) family.</text>
</comment>
<keyword evidence="3" id="KW-1185">Reference proteome</keyword>
<dbReference type="EC" id="2.7.1.63" evidence="2"/>
<organism evidence="2 3">
    <name type="scientific">Bifidobacterium bombi DSM 19703</name>
    <dbReference type="NCBI Taxonomy" id="1341695"/>
    <lineage>
        <taxon>Bacteria</taxon>
        <taxon>Bacillati</taxon>
        <taxon>Actinomycetota</taxon>
        <taxon>Actinomycetes</taxon>
        <taxon>Bifidobacteriales</taxon>
        <taxon>Bifidobacteriaceae</taxon>
        <taxon>Bifidobacterium</taxon>
    </lineage>
</organism>
<keyword evidence="2" id="KW-0808">Transferase</keyword>
<protein>
    <submittedName>
        <fullName evidence="2">Polyphosphate glucokinase</fullName>
        <ecNumber evidence="2">2.7.1.63</ecNumber>
    </submittedName>
</protein>
<dbReference type="SUPFAM" id="SSF53067">
    <property type="entry name" value="Actin-like ATPase domain"/>
    <property type="match status" value="1"/>
</dbReference>